<reference evidence="1" key="1">
    <citation type="journal article" date="2013" name="J. Plant Res.">
        <title>Effect of fungi and light on seed germination of three Opuntia species from semiarid lands of central Mexico.</title>
        <authorList>
            <person name="Delgado-Sanchez P."/>
            <person name="Jimenez-Bremont J.F."/>
            <person name="Guerrero-Gonzalez Mde L."/>
            <person name="Flores J."/>
        </authorList>
    </citation>
    <scope>NUCLEOTIDE SEQUENCE</scope>
    <source>
        <tissue evidence="1">Cladode</tissue>
    </source>
</reference>
<organism evidence="1">
    <name type="scientific">Opuntia streptacantha</name>
    <name type="common">Prickly pear cactus</name>
    <name type="synonym">Opuntia cardona</name>
    <dbReference type="NCBI Taxonomy" id="393608"/>
    <lineage>
        <taxon>Eukaryota</taxon>
        <taxon>Viridiplantae</taxon>
        <taxon>Streptophyta</taxon>
        <taxon>Embryophyta</taxon>
        <taxon>Tracheophyta</taxon>
        <taxon>Spermatophyta</taxon>
        <taxon>Magnoliopsida</taxon>
        <taxon>eudicotyledons</taxon>
        <taxon>Gunneridae</taxon>
        <taxon>Pentapetalae</taxon>
        <taxon>Caryophyllales</taxon>
        <taxon>Cactineae</taxon>
        <taxon>Cactaceae</taxon>
        <taxon>Opuntioideae</taxon>
        <taxon>Opuntia</taxon>
    </lineage>
</organism>
<reference evidence="1" key="2">
    <citation type="submission" date="2020-07" db="EMBL/GenBank/DDBJ databases">
        <authorList>
            <person name="Vera ALvarez R."/>
            <person name="Arias-Moreno D.M."/>
            <person name="Jimenez-Jacinto V."/>
            <person name="Jimenez-Bremont J.F."/>
            <person name="Swaminathan K."/>
            <person name="Moose S.P."/>
            <person name="Guerrero-Gonzalez M.L."/>
            <person name="Marino-Ramirez L."/>
            <person name="Landsman D."/>
            <person name="Rodriguez-Kessler M."/>
            <person name="Delgado-Sanchez P."/>
        </authorList>
    </citation>
    <scope>NUCLEOTIDE SEQUENCE</scope>
    <source>
        <tissue evidence="1">Cladode</tissue>
    </source>
</reference>
<accession>A0A7C8ZL83</accession>
<dbReference type="EMBL" id="GISG01141832">
    <property type="protein sequence ID" value="MBA4645317.1"/>
    <property type="molecule type" value="Transcribed_RNA"/>
</dbReference>
<proteinExistence type="predicted"/>
<protein>
    <submittedName>
        <fullName evidence="1">Uncharacterized protein</fullName>
    </submittedName>
</protein>
<sequence>MLGLALDRVRIESGQIWIWVGLGLGESCSGWIDSGMILFGPFRVQVISVQFGSFRVRVYIGSIRFWVGSVSDWVILGFGLSRVNTTSGRFGSGSVQFWFRIEFG</sequence>
<name>A0A7C8ZL83_OPUST</name>
<dbReference type="AlphaFoldDB" id="A0A7C8ZL83"/>
<evidence type="ECO:0000313" key="1">
    <source>
        <dbReference type="EMBL" id="MBA4645317.1"/>
    </source>
</evidence>